<evidence type="ECO:0000256" key="3">
    <source>
        <dbReference type="PROSITE-ProRule" id="PRU00493"/>
    </source>
</evidence>
<dbReference type="EMBL" id="FQXV01000016">
    <property type="protein sequence ID" value="SHI21676.1"/>
    <property type="molecule type" value="Genomic_DNA"/>
</dbReference>
<dbReference type="PANTHER" id="PTHR43641:SF2">
    <property type="entry name" value="DEHYDRATASE YBIW-RELATED"/>
    <property type="match status" value="1"/>
</dbReference>
<feature type="domain" description="PFL" evidence="5">
    <location>
        <begin position="20"/>
        <end position="711"/>
    </location>
</feature>
<accession>A0A1M5ZBR1</accession>
<dbReference type="PANTHER" id="PTHR43641">
    <property type="entry name" value="FORMATE ACETYLTRANSFERASE 3-RELATED"/>
    <property type="match status" value="1"/>
</dbReference>
<evidence type="ECO:0000256" key="2">
    <source>
        <dbReference type="ARBA" id="ARBA00023239"/>
    </source>
</evidence>
<evidence type="ECO:0000259" key="5">
    <source>
        <dbReference type="PROSITE" id="PS51554"/>
    </source>
</evidence>
<proteinExistence type="predicted"/>
<dbReference type="Pfam" id="PF01228">
    <property type="entry name" value="Gly_radical"/>
    <property type="match status" value="1"/>
</dbReference>
<keyword evidence="6" id="KW-0808">Transferase</keyword>
<gene>
    <name evidence="6" type="ORF">SAMN02745823_03508</name>
</gene>
<evidence type="ECO:0000313" key="7">
    <source>
        <dbReference type="Proteomes" id="UP000183995"/>
    </source>
</evidence>
<organism evidence="6 7">
    <name type="scientific">Sporobacter termitidis DSM 10068</name>
    <dbReference type="NCBI Taxonomy" id="1123282"/>
    <lineage>
        <taxon>Bacteria</taxon>
        <taxon>Bacillati</taxon>
        <taxon>Bacillota</taxon>
        <taxon>Clostridia</taxon>
        <taxon>Eubacteriales</taxon>
        <taxon>Oscillospiraceae</taxon>
        <taxon>Sporobacter</taxon>
    </lineage>
</organism>
<keyword evidence="2" id="KW-0456">Lyase</keyword>
<evidence type="ECO:0000313" key="6">
    <source>
        <dbReference type="EMBL" id="SHI21676.1"/>
    </source>
</evidence>
<dbReference type="RefSeq" id="WP_073082118.1">
    <property type="nucleotide sequence ID" value="NZ_FQXV01000016.1"/>
</dbReference>
<evidence type="ECO:0000256" key="1">
    <source>
        <dbReference type="ARBA" id="ARBA00022818"/>
    </source>
</evidence>
<dbReference type="Pfam" id="PF02901">
    <property type="entry name" value="PFL-like"/>
    <property type="match status" value="1"/>
</dbReference>
<evidence type="ECO:0000259" key="4">
    <source>
        <dbReference type="PROSITE" id="PS51149"/>
    </source>
</evidence>
<dbReference type="PROSITE" id="PS51554">
    <property type="entry name" value="PFL"/>
    <property type="match status" value="1"/>
</dbReference>
<keyword evidence="1 3" id="KW-0556">Organic radical</keyword>
<dbReference type="InterPro" id="IPR001150">
    <property type="entry name" value="Gly_radical"/>
</dbReference>
<dbReference type="OrthoDB" id="9803969at2"/>
<dbReference type="InterPro" id="IPR004184">
    <property type="entry name" value="PFL_dom"/>
</dbReference>
<dbReference type="GO" id="GO:0016829">
    <property type="term" value="F:lyase activity"/>
    <property type="evidence" value="ECO:0007669"/>
    <property type="project" value="UniProtKB-KW"/>
</dbReference>
<dbReference type="STRING" id="1123282.SAMN02745823_03508"/>
<dbReference type="AlphaFoldDB" id="A0A1M5ZBR1"/>
<feature type="modified residue" description="Glycine radical" evidence="3">
    <location>
        <position position="815"/>
    </location>
</feature>
<protein>
    <submittedName>
        <fullName evidence="6">Formate C-acetyltransferase</fullName>
    </submittedName>
</protein>
<dbReference type="SUPFAM" id="SSF51998">
    <property type="entry name" value="PFL-like glycyl radical enzymes"/>
    <property type="match status" value="1"/>
</dbReference>
<sequence length="840" mass="94328">MAIATKVDPREIQSVQVLTPRLLKLKAEWEAAEPQVYVDDTLLFTKSWQETEGLPVDIRWAKALEKRLLECPLLIRDGELIVGSLTKFIRGNGTLCAMKPREILEMCNSGRFARKTSDTESTKIAPEDLAALKEDAEYWAEHMPRVSTVNAALEYDLGPGVFDLLFDRACIFEGRGVRYKMDRGLFQNYSAYGGGVAQVSVKCVDHGLNYVIDLCKKERARMVAEGDNAHSHGSAQFLRKYWLLEACIISCEAFIKYAKRHADLARELAAAENRPERRAELLRIAEACERVPGEPPRDFFEAVQCVRLYHLVCWKESSDRPEVPVGRLDQLLYKYYEADKKAGKVTAQEAAELLGALWLKIRECENLVTIPREQRAAPGSLLPNITLCGVNEKGEDLTNEISWLVLEAMAQIKLSEPAIYVRYNPDMDPDFVIHALRCNREFGGGNPAFLNDRLGTQRYLDRGVPIEDACNWNASGCLGYHLDCMEHLGGGHNINQTKLFELALNDGYDPRTKKQLGPHTGDPRTFTGIEQLEEAYFKQLEYFVPILHKVKLLSLATEITDGPMSGLRCAMQYEDCIREGLTPKEGGARYPEGRTSWLGSRGMVDMADSMAAVKKLVFDTKKVTMDTLLDACAKNWEGCDELRQLCLNAPKYGNDDEYVDEIYDKLSTRVPEIMQRWIDPITGKKPMLFIGAAAGHISIGKAIGALPNGRLSGSPTNDAACSVMPGMDTNGPTAAINSATNGPYAKEFVGYAMNMKFSKTILNTDEKLQKLAWLIKAFMKRGGWHIQFNIHSREELLDAQKCPENHKNLLVRVGGYSAYFIDLPRELQNEIVQRTMHEMV</sequence>
<name>A0A1M5ZBR1_9FIRM</name>
<keyword evidence="7" id="KW-1185">Reference proteome</keyword>
<dbReference type="PROSITE" id="PS51149">
    <property type="entry name" value="GLY_RADICAL_2"/>
    <property type="match status" value="1"/>
</dbReference>
<dbReference type="InterPro" id="IPR051215">
    <property type="entry name" value="GRE"/>
</dbReference>
<dbReference type="Proteomes" id="UP000183995">
    <property type="component" value="Unassembled WGS sequence"/>
</dbReference>
<dbReference type="GO" id="GO:0016740">
    <property type="term" value="F:transferase activity"/>
    <property type="evidence" value="ECO:0007669"/>
    <property type="project" value="UniProtKB-KW"/>
</dbReference>
<dbReference type="Gene3D" id="3.20.70.20">
    <property type="match status" value="1"/>
</dbReference>
<dbReference type="GO" id="GO:0005829">
    <property type="term" value="C:cytosol"/>
    <property type="evidence" value="ECO:0007669"/>
    <property type="project" value="TreeGrafter"/>
</dbReference>
<reference evidence="6 7" key="1">
    <citation type="submission" date="2016-11" db="EMBL/GenBank/DDBJ databases">
        <authorList>
            <person name="Jaros S."/>
            <person name="Januszkiewicz K."/>
            <person name="Wedrychowicz H."/>
        </authorList>
    </citation>
    <scope>NUCLEOTIDE SEQUENCE [LARGE SCALE GENOMIC DNA]</scope>
    <source>
        <strain evidence="6 7">DSM 10068</strain>
    </source>
</reference>
<feature type="domain" description="Glycine radical" evidence="4">
    <location>
        <begin position="719"/>
        <end position="840"/>
    </location>
</feature>